<name>A0ABX1NMU8_9RHOO</name>
<evidence type="ECO:0000256" key="1">
    <source>
        <dbReference type="ARBA" id="ARBA00022649"/>
    </source>
</evidence>
<dbReference type="Pfam" id="PF05016">
    <property type="entry name" value="ParE_toxin"/>
    <property type="match status" value="1"/>
</dbReference>
<dbReference type="InterPro" id="IPR007712">
    <property type="entry name" value="RelE/ParE_toxin"/>
</dbReference>
<dbReference type="Gene3D" id="3.30.2310.20">
    <property type="entry name" value="RelE-like"/>
    <property type="match status" value="1"/>
</dbReference>
<dbReference type="SUPFAM" id="SSF143011">
    <property type="entry name" value="RelE-like"/>
    <property type="match status" value="1"/>
</dbReference>
<dbReference type="Proteomes" id="UP000634522">
    <property type="component" value="Unassembled WGS sequence"/>
</dbReference>
<comment type="caution">
    <text evidence="2">The sequence shown here is derived from an EMBL/GenBank/DDBJ whole genome shotgun (WGS) entry which is preliminary data.</text>
</comment>
<gene>
    <name evidence="2" type="ORF">GPA27_24180</name>
</gene>
<evidence type="ECO:0000313" key="3">
    <source>
        <dbReference type="Proteomes" id="UP000634522"/>
    </source>
</evidence>
<organism evidence="2 3">
    <name type="scientific">Aromatoleum toluolicum</name>
    <dbReference type="NCBI Taxonomy" id="90060"/>
    <lineage>
        <taxon>Bacteria</taxon>
        <taxon>Pseudomonadati</taxon>
        <taxon>Pseudomonadota</taxon>
        <taxon>Betaproteobacteria</taxon>
        <taxon>Rhodocyclales</taxon>
        <taxon>Rhodocyclaceae</taxon>
        <taxon>Aromatoleum</taxon>
    </lineage>
</organism>
<sequence>MAKDLRAIPRDDVSRLLARAELSRDISRPPESEKLSRHELYRVRQGSYRIVYSIDDGAVVVDVIKIGHRREIYRGL</sequence>
<accession>A0ABX1NMU8</accession>
<keyword evidence="1" id="KW-1277">Toxin-antitoxin system</keyword>
<protein>
    <submittedName>
        <fullName evidence="2">Type II toxin-antitoxin system mRNA interferase toxin, RelE/StbE family</fullName>
    </submittedName>
</protein>
<dbReference type="InterPro" id="IPR035093">
    <property type="entry name" value="RelE/ParE_toxin_dom_sf"/>
</dbReference>
<proteinExistence type="predicted"/>
<evidence type="ECO:0000313" key="2">
    <source>
        <dbReference type="EMBL" id="NMG00481.1"/>
    </source>
</evidence>
<reference evidence="2 3" key="1">
    <citation type="submission" date="2019-12" db="EMBL/GenBank/DDBJ databases">
        <title>Comparative genomics gives insights into the taxonomy of the Azoarcus-Aromatoleum group and reveals separate origins of nif in the plant-associated Azoarcus and non-plant-associated Aromatoleum sub-groups.</title>
        <authorList>
            <person name="Lafos M."/>
            <person name="Maluk M."/>
            <person name="Batista M."/>
            <person name="Junghare M."/>
            <person name="Carmona M."/>
            <person name="Faoro H."/>
            <person name="Cruz L.M."/>
            <person name="Battistoni F."/>
            <person name="De Souza E."/>
            <person name="Pedrosa F."/>
            <person name="Chen W.-M."/>
            <person name="Poole P.S."/>
            <person name="Dixon R.A."/>
            <person name="James E.K."/>
        </authorList>
    </citation>
    <scope>NUCLEOTIDE SEQUENCE [LARGE SCALE GENOMIC DNA]</scope>
    <source>
        <strain evidence="2 3">T</strain>
    </source>
</reference>
<dbReference type="EMBL" id="WTVS01000080">
    <property type="protein sequence ID" value="NMG00481.1"/>
    <property type="molecule type" value="Genomic_DNA"/>
</dbReference>
<keyword evidence="3" id="KW-1185">Reference proteome</keyword>